<dbReference type="InterPro" id="IPR002446">
    <property type="entry name" value="Lipocalin_bac"/>
</dbReference>
<dbReference type="PIRSF" id="PIRSF036893">
    <property type="entry name" value="Lipocalin_ApoD"/>
    <property type="match status" value="1"/>
</dbReference>
<organism evidence="4 5">
    <name type="scientific">Thiospirochaeta perfilievii</name>
    <dbReference type="NCBI Taxonomy" id="252967"/>
    <lineage>
        <taxon>Bacteria</taxon>
        <taxon>Pseudomonadati</taxon>
        <taxon>Spirochaetota</taxon>
        <taxon>Spirochaetia</taxon>
        <taxon>Spirochaetales</taxon>
        <taxon>Spirochaetaceae</taxon>
        <taxon>Thiospirochaeta</taxon>
    </lineage>
</organism>
<evidence type="ECO:0000256" key="2">
    <source>
        <dbReference type="PIRNR" id="PIRNR036893"/>
    </source>
</evidence>
<evidence type="ECO:0000259" key="3">
    <source>
        <dbReference type="Pfam" id="PF08212"/>
    </source>
</evidence>
<proteinExistence type="inferred from homology"/>
<accession>A0A5C1QFD1</accession>
<name>A0A5C1QFD1_9SPIO</name>
<comment type="similarity">
    <text evidence="1 2">Belongs to the calycin superfamily. Lipocalin family.</text>
</comment>
<dbReference type="OrthoDB" id="9793905at2"/>
<dbReference type="GO" id="GO:0006950">
    <property type="term" value="P:response to stress"/>
    <property type="evidence" value="ECO:0007669"/>
    <property type="project" value="UniProtKB-ARBA"/>
</dbReference>
<dbReference type="SUPFAM" id="SSF50814">
    <property type="entry name" value="Lipocalins"/>
    <property type="match status" value="1"/>
</dbReference>
<dbReference type="PANTHER" id="PTHR10612:SF34">
    <property type="entry name" value="APOLIPOPROTEIN D"/>
    <property type="match status" value="1"/>
</dbReference>
<dbReference type="PRINTS" id="PR01171">
    <property type="entry name" value="BCTLIPOCALIN"/>
</dbReference>
<dbReference type="InterPro" id="IPR022271">
    <property type="entry name" value="Lipocalin_ApoD"/>
</dbReference>
<dbReference type="RefSeq" id="WP_149568534.1">
    <property type="nucleotide sequence ID" value="NZ_CP035807.1"/>
</dbReference>
<reference evidence="4 5" key="2">
    <citation type="submission" date="2019-09" db="EMBL/GenBank/DDBJ databases">
        <title>Complete Genome Sequence and Methylome Analysis of free living Spirochaetas.</title>
        <authorList>
            <person name="Leshcheva N."/>
            <person name="Mikheeva N."/>
        </authorList>
    </citation>
    <scope>NUCLEOTIDE SEQUENCE [LARGE SCALE GENOMIC DNA]</scope>
    <source>
        <strain evidence="4 5">P</strain>
    </source>
</reference>
<dbReference type="InterPro" id="IPR022272">
    <property type="entry name" value="Lipocalin_CS"/>
</dbReference>
<gene>
    <name evidence="4" type="ORF">EW093_11425</name>
</gene>
<feature type="domain" description="Lipocalin/cytosolic fatty-acid binding" evidence="3">
    <location>
        <begin position="33"/>
        <end position="169"/>
    </location>
</feature>
<dbReference type="Pfam" id="PF08212">
    <property type="entry name" value="Lipocalin_2"/>
    <property type="match status" value="1"/>
</dbReference>
<dbReference type="InterPro" id="IPR047202">
    <property type="entry name" value="Lipocalin_Blc-like_dom"/>
</dbReference>
<reference evidence="4 5" key="1">
    <citation type="submission" date="2019-02" db="EMBL/GenBank/DDBJ databases">
        <authorList>
            <person name="Fomenkov A."/>
            <person name="Dubinina G."/>
            <person name="Grabovich M."/>
            <person name="Vincze T."/>
            <person name="Roberts R.J."/>
        </authorList>
    </citation>
    <scope>NUCLEOTIDE SEQUENCE [LARGE SCALE GENOMIC DNA]</scope>
    <source>
        <strain evidence="4 5">P</strain>
    </source>
</reference>
<dbReference type="KEGG" id="sper:EW093_11425"/>
<dbReference type="InterPro" id="IPR012674">
    <property type="entry name" value="Calycin"/>
</dbReference>
<protein>
    <recommendedName>
        <fullName evidence="3">Lipocalin/cytosolic fatty-acid binding domain-containing protein</fullName>
    </recommendedName>
</protein>
<dbReference type="InterPro" id="IPR000566">
    <property type="entry name" value="Lipocln_cytosolic_FA-bd_dom"/>
</dbReference>
<keyword evidence="5" id="KW-1185">Reference proteome</keyword>
<dbReference type="Gene3D" id="2.40.128.20">
    <property type="match status" value="1"/>
</dbReference>
<dbReference type="AlphaFoldDB" id="A0A5C1QFD1"/>
<sequence length="174" mass="20492">MKNLNLIFLMLISSIFVYGKGSEEPFHKSVPYVDMDKFSGDWYVIALIPTIFEKDASNGIENYSIDDKGFIRVKYTYNKGGKDKVMYQKGWIYNTQTNAEWRVRPLWPLKLPYFILELDDNYSYTVIGTNNYDYLWIMARTPQIDHELLDDIINRAVDRGYDRDKIVLMNQDGV</sequence>
<evidence type="ECO:0000256" key="1">
    <source>
        <dbReference type="ARBA" id="ARBA00006889"/>
    </source>
</evidence>
<dbReference type="CDD" id="cd19438">
    <property type="entry name" value="lipocalin_Blc-like"/>
    <property type="match status" value="1"/>
</dbReference>
<dbReference type="PROSITE" id="PS00213">
    <property type="entry name" value="LIPOCALIN"/>
    <property type="match status" value="1"/>
</dbReference>
<dbReference type="Proteomes" id="UP000323824">
    <property type="component" value="Chromosome"/>
</dbReference>
<evidence type="ECO:0000313" key="5">
    <source>
        <dbReference type="Proteomes" id="UP000323824"/>
    </source>
</evidence>
<dbReference type="PANTHER" id="PTHR10612">
    <property type="entry name" value="APOLIPOPROTEIN D"/>
    <property type="match status" value="1"/>
</dbReference>
<evidence type="ECO:0000313" key="4">
    <source>
        <dbReference type="EMBL" id="QEN05296.1"/>
    </source>
</evidence>
<dbReference type="EMBL" id="CP035807">
    <property type="protein sequence ID" value="QEN05296.1"/>
    <property type="molecule type" value="Genomic_DNA"/>
</dbReference>